<feature type="region of interest" description="Disordered" evidence="1">
    <location>
        <begin position="74"/>
        <end position="103"/>
    </location>
</feature>
<feature type="compositionally biased region" description="Acidic residues" evidence="1">
    <location>
        <begin position="126"/>
        <end position="147"/>
    </location>
</feature>
<protein>
    <submittedName>
        <fullName evidence="2">Uncharacterized protein</fullName>
    </submittedName>
</protein>
<feature type="region of interest" description="Disordered" evidence="1">
    <location>
        <begin position="116"/>
        <end position="153"/>
    </location>
</feature>
<dbReference type="KEGG" id="ela:UCREL1_8768"/>
<gene>
    <name evidence="2" type="ORF">UCREL1_8768</name>
</gene>
<sequence length="248" mass="27957">MGSFSKTAEGKPRFCRSCHLVEHGEEPSSSSATRGKKRSETFVDVDRCSSCNPYDDGMNFPEVHARREFWYAGTRQSEDEGEEDALENQGKSGKNKVGTKSGVLSKLKGLRRFRRRGGDYSKVSQEEEEEEDCEDGEGDGEDDDDDMPPPPPLLLRRQEAFRIKVEGDAKHFVLEQEDGFIQLSTREDVPSISLREARPSSEKEEEEEVMHIERNNNTFVLLTPPSPRWDPDLFAVVGRSPASQPSAE</sequence>
<evidence type="ECO:0000256" key="1">
    <source>
        <dbReference type="SAM" id="MobiDB-lite"/>
    </source>
</evidence>
<dbReference type="Proteomes" id="UP000012174">
    <property type="component" value="Unassembled WGS sequence"/>
</dbReference>
<name>M7SDH4_EUTLA</name>
<accession>M7SDH4</accession>
<dbReference type="AlphaFoldDB" id="M7SDH4"/>
<dbReference type="EMBL" id="KB707097">
    <property type="protein sequence ID" value="EMR64274.1"/>
    <property type="molecule type" value="Genomic_DNA"/>
</dbReference>
<organism evidence="2 3">
    <name type="scientific">Eutypa lata (strain UCR-EL1)</name>
    <name type="common">Grapevine dieback disease fungus</name>
    <name type="synonym">Eutypa armeniacae</name>
    <dbReference type="NCBI Taxonomy" id="1287681"/>
    <lineage>
        <taxon>Eukaryota</taxon>
        <taxon>Fungi</taxon>
        <taxon>Dikarya</taxon>
        <taxon>Ascomycota</taxon>
        <taxon>Pezizomycotina</taxon>
        <taxon>Sordariomycetes</taxon>
        <taxon>Xylariomycetidae</taxon>
        <taxon>Xylariales</taxon>
        <taxon>Diatrypaceae</taxon>
        <taxon>Eutypa</taxon>
    </lineage>
</organism>
<reference evidence="3" key="1">
    <citation type="journal article" date="2013" name="Genome Announc.">
        <title>Draft genome sequence of the grapevine dieback fungus Eutypa lata UCR-EL1.</title>
        <authorList>
            <person name="Blanco-Ulate B."/>
            <person name="Rolshausen P.E."/>
            <person name="Cantu D."/>
        </authorList>
    </citation>
    <scope>NUCLEOTIDE SEQUENCE [LARGE SCALE GENOMIC DNA]</scope>
    <source>
        <strain evidence="3">UCR-EL1</strain>
    </source>
</reference>
<keyword evidence="3" id="KW-1185">Reference proteome</keyword>
<evidence type="ECO:0000313" key="2">
    <source>
        <dbReference type="EMBL" id="EMR64274.1"/>
    </source>
</evidence>
<proteinExistence type="predicted"/>
<dbReference type="HOGENOM" id="CLU_1120189_0_0_1"/>
<evidence type="ECO:0000313" key="3">
    <source>
        <dbReference type="Proteomes" id="UP000012174"/>
    </source>
</evidence>